<dbReference type="EMBL" id="JAANYN010000011">
    <property type="protein sequence ID" value="NHE59261.1"/>
    <property type="molecule type" value="Genomic_DNA"/>
</dbReference>
<proteinExistence type="predicted"/>
<protein>
    <submittedName>
        <fullName evidence="1">GxxExxY protein</fullName>
    </submittedName>
</protein>
<organism evidence="1 2">
    <name type="scientific">Cyclobacterium plantarum</name>
    <dbReference type="NCBI Taxonomy" id="2716263"/>
    <lineage>
        <taxon>Bacteria</taxon>
        <taxon>Pseudomonadati</taxon>
        <taxon>Bacteroidota</taxon>
        <taxon>Cytophagia</taxon>
        <taxon>Cytophagales</taxon>
        <taxon>Cyclobacteriaceae</taxon>
        <taxon>Cyclobacterium</taxon>
    </lineage>
</organism>
<dbReference type="Proteomes" id="UP000649799">
    <property type="component" value="Unassembled WGS sequence"/>
</dbReference>
<comment type="caution">
    <text evidence="1">The sequence shown here is derived from an EMBL/GenBank/DDBJ whole genome shotgun (WGS) entry which is preliminary data.</text>
</comment>
<keyword evidence="2" id="KW-1185">Reference proteome</keyword>
<dbReference type="InterPro" id="IPR026350">
    <property type="entry name" value="GxxExxY"/>
</dbReference>
<dbReference type="Pfam" id="PF13366">
    <property type="entry name" value="PDDEXK_3"/>
    <property type="match status" value="1"/>
</dbReference>
<sequence length="138" mass="15946">MEITKQFLKDLVYQVNGAAIEVHKALGPGLLESVYQRCMAKEFLIRGLSFQYEMVVPVCYKGVELETDLRCDFFVEKILVLELKAVEKILPIHEAQIISYMKLLSSPEGLLINFNTVNIFKEGQRTYVNELFRKLPEE</sequence>
<name>A0ABX0HFU2_9BACT</name>
<dbReference type="NCBIfam" id="TIGR04256">
    <property type="entry name" value="GxxExxY"/>
    <property type="match status" value="1"/>
</dbReference>
<reference evidence="1 2" key="1">
    <citation type="submission" date="2020-03" db="EMBL/GenBank/DDBJ databases">
        <title>Cyclobacterium plantarum sp. nov., a marine bacterium isolated from a coastal-marine wetland.</title>
        <authorList>
            <person name="Sanchez-Porro C."/>
            <person name="Ventosa A."/>
            <person name="Amoozegar M."/>
        </authorList>
    </citation>
    <scope>NUCLEOTIDE SEQUENCE [LARGE SCALE GENOMIC DNA]</scope>
    <source>
        <strain evidence="1 2">GBPx2</strain>
    </source>
</reference>
<evidence type="ECO:0000313" key="1">
    <source>
        <dbReference type="EMBL" id="NHE59261.1"/>
    </source>
</evidence>
<gene>
    <name evidence="1" type="ORF">G9Q97_20820</name>
</gene>
<accession>A0ABX0HFU2</accession>
<evidence type="ECO:0000313" key="2">
    <source>
        <dbReference type="Proteomes" id="UP000649799"/>
    </source>
</evidence>